<dbReference type="AlphaFoldDB" id="A0A7N6F5R0"/>
<comment type="subcellular location">
    <subcellularLocation>
        <location evidence="1">Cell membrane</location>
        <topology evidence="1">Single-pass type II membrane protein</topology>
    </subcellularLocation>
</comment>
<feature type="signal peptide" evidence="3">
    <location>
        <begin position="1"/>
        <end position="24"/>
    </location>
</feature>
<dbReference type="GO" id="GO:0008076">
    <property type="term" value="C:voltage-gated potassium channel complex"/>
    <property type="evidence" value="ECO:0007669"/>
    <property type="project" value="TreeGrafter"/>
</dbReference>
<feature type="chain" id="PRO_5031537654" description="Dipeptidyl peptidase like 10" evidence="3">
    <location>
        <begin position="25"/>
        <end position="736"/>
    </location>
</feature>
<dbReference type="PANTHER" id="PTHR11731">
    <property type="entry name" value="PROTEASE FAMILY S9B,C DIPEPTIDYL-PEPTIDASE IV-RELATED"/>
    <property type="match status" value="1"/>
</dbReference>
<dbReference type="GeneTree" id="ENSGT00940000154657"/>
<dbReference type="InterPro" id="IPR002469">
    <property type="entry name" value="Peptidase_S9B_N"/>
</dbReference>
<reference evidence="6" key="3">
    <citation type="submission" date="2025-09" db="UniProtKB">
        <authorList>
            <consortium name="Ensembl"/>
        </authorList>
    </citation>
    <scope>IDENTIFICATION</scope>
</reference>
<dbReference type="Pfam" id="PF00326">
    <property type="entry name" value="Peptidase_S9"/>
    <property type="match status" value="1"/>
</dbReference>
<dbReference type="Ensembl" id="ENSATET00000039170.1">
    <property type="protein sequence ID" value="ENSATEP00000037467.1"/>
    <property type="gene ID" value="ENSATEG00000006583.3"/>
</dbReference>
<dbReference type="InterPro" id="IPR050278">
    <property type="entry name" value="Serine_Prot_S9B/DPPIV"/>
</dbReference>
<protein>
    <recommendedName>
        <fullName evidence="8">Dipeptidyl peptidase like 10</fullName>
    </recommendedName>
</protein>
<dbReference type="InterPro" id="IPR001375">
    <property type="entry name" value="Peptidase_S9_cat"/>
</dbReference>
<dbReference type="SUPFAM" id="SSF82171">
    <property type="entry name" value="DPP6 N-terminal domain-like"/>
    <property type="match status" value="1"/>
</dbReference>
<reference evidence="6" key="2">
    <citation type="submission" date="2025-08" db="UniProtKB">
        <authorList>
            <consortium name="Ensembl"/>
        </authorList>
    </citation>
    <scope>IDENTIFICATION</scope>
</reference>
<proteinExistence type="predicted"/>
<dbReference type="InterPro" id="IPR029058">
    <property type="entry name" value="AB_hydrolase_fold"/>
</dbReference>
<dbReference type="Pfam" id="PF00930">
    <property type="entry name" value="DPPIV_N"/>
    <property type="match status" value="1"/>
</dbReference>
<dbReference type="Gene3D" id="3.40.50.1820">
    <property type="entry name" value="alpha/beta hydrolase"/>
    <property type="match status" value="1"/>
</dbReference>
<keyword evidence="3" id="KW-0732">Signal</keyword>
<feature type="domain" description="Peptidase S9 prolyl oligopeptidase catalytic" evidence="4">
    <location>
        <begin position="532"/>
        <end position="702"/>
    </location>
</feature>
<feature type="domain" description="Dipeptidylpeptidase IV N-terminal" evidence="5">
    <location>
        <begin position="88"/>
        <end position="443"/>
    </location>
</feature>
<evidence type="ECO:0008006" key="8">
    <source>
        <dbReference type="Google" id="ProtNLM"/>
    </source>
</evidence>
<accession>A0A7N6F5R0</accession>
<dbReference type="PANTHER" id="PTHR11731:SF21">
    <property type="entry name" value="INACTIVE DIPEPTIDYL PEPTIDASE 10"/>
    <property type="match status" value="1"/>
</dbReference>
<name>A0A7N6F5R0_ANATE</name>
<organism evidence="6 7">
    <name type="scientific">Anabas testudineus</name>
    <name type="common">Climbing perch</name>
    <name type="synonym">Anthias testudineus</name>
    <dbReference type="NCBI Taxonomy" id="64144"/>
    <lineage>
        <taxon>Eukaryota</taxon>
        <taxon>Metazoa</taxon>
        <taxon>Chordata</taxon>
        <taxon>Craniata</taxon>
        <taxon>Vertebrata</taxon>
        <taxon>Euteleostomi</taxon>
        <taxon>Actinopterygii</taxon>
        <taxon>Neopterygii</taxon>
        <taxon>Teleostei</taxon>
        <taxon>Neoteleostei</taxon>
        <taxon>Acanthomorphata</taxon>
        <taxon>Anabantaria</taxon>
        <taxon>Anabantiformes</taxon>
        <taxon>Anabantoidei</taxon>
        <taxon>Anabantidae</taxon>
        <taxon>Anabas</taxon>
    </lineage>
</organism>
<gene>
    <name evidence="6" type="primary">DPP10</name>
</gene>
<sequence>ALLVILVVCSLITMSVILLTPAGSDTKLTVENLFKPEFQVHDPEANWINDSEVIYRNSDGHVIKFNILTNETDIVLTNTTFVSEYSVSPDLKYVLFAYDVKQVYRHSYMASYSIYNIHTREVWELDPPEVVNSVLQYAAWGVQGQQLIYIFENNIYYQSDVKSNSLRLTSSGKDGVIFNGIADWLYEEEILHTHVAHWWSPDGERLAFLVLNDSLVPNMALPRFTGMAYPKGKQYPYPKAGQPNPVVKLYVVNLYGPTHTLELMPPETLKLREHYVTMVKWISKTKTSVRWLNRAQNISILTVCDTTTGACVTVCVGNQEPVFSKDGSRFFLTVPVKQGGRGEFHHIAMFTTQFRADQNEVRHLTSGNWEVTKIIAYDENSDNLYFLSTEGSPRRRQLYSVKTVGLFPRRCLTCELNKAHCLYFDADISPSNQHIILHCKGRTAKSHGPTSSLKHIAFIFTDYYILENNSLLKAALKYKRIQLTDFRTVPIEHFDLPLKISYPPDFSDSRHYGLLLLVDTAPGGQAVSDHFSLSWDSVLVSSDNIIVARLDGRGSGFQGQRILHEVHQRLGTVDVQDQIAAVEYMMKFPYIDRTRIAVFGKGYGAYITLMMLKSTDSLFKCACAMSPVTDWKLYVPAISINLLFLISSQFSSVLQNVQALREQALMLVHGTADANIHFQHTAELVKNLVKVGANYSMQVLTKFGKCICGETCDNQPTQLNLQICFCRDCNSNQISY</sequence>
<dbReference type="GO" id="GO:0008236">
    <property type="term" value="F:serine-type peptidase activity"/>
    <property type="evidence" value="ECO:0007669"/>
    <property type="project" value="InterPro"/>
</dbReference>
<dbReference type="SUPFAM" id="SSF53474">
    <property type="entry name" value="alpha/beta-Hydrolases"/>
    <property type="match status" value="1"/>
</dbReference>
<keyword evidence="2" id="KW-0325">Glycoprotein</keyword>
<dbReference type="Gene3D" id="2.140.10.30">
    <property type="entry name" value="Dipeptidylpeptidase IV, N-terminal domain"/>
    <property type="match status" value="1"/>
</dbReference>
<evidence type="ECO:0000313" key="7">
    <source>
        <dbReference type="Proteomes" id="UP000265040"/>
    </source>
</evidence>
<evidence type="ECO:0000259" key="5">
    <source>
        <dbReference type="Pfam" id="PF00930"/>
    </source>
</evidence>
<evidence type="ECO:0000259" key="4">
    <source>
        <dbReference type="Pfam" id="PF00326"/>
    </source>
</evidence>
<evidence type="ECO:0000256" key="3">
    <source>
        <dbReference type="SAM" id="SignalP"/>
    </source>
</evidence>
<dbReference type="GO" id="GO:0015459">
    <property type="term" value="F:potassium channel regulator activity"/>
    <property type="evidence" value="ECO:0007669"/>
    <property type="project" value="TreeGrafter"/>
</dbReference>
<reference evidence="6" key="1">
    <citation type="submission" date="2021-04" db="EMBL/GenBank/DDBJ databases">
        <authorList>
            <consortium name="Wellcome Sanger Institute Data Sharing"/>
        </authorList>
    </citation>
    <scope>NUCLEOTIDE SEQUENCE [LARGE SCALE GENOMIC DNA]</scope>
</reference>
<dbReference type="GO" id="GO:1901379">
    <property type="term" value="P:regulation of potassium ion transmembrane transport"/>
    <property type="evidence" value="ECO:0007669"/>
    <property type="project" value="TreeGrafter"/>
</dbReference>
<evidence type="ECO:0000256" key="1">
    <source>
        <dbReference type="ARBA" id="ARBA00004401"/>
    </source>
</evidence>
<dbReference type="Proteomes" id="UP000265040">
    <property type="component" value="Chromosome 21"/>
</dbReference>
<dbReference type="GO" id="GO:0006508">
    <property type="term" value="P:proteolysis"/>
    <property type="evidence" value="ECO:0007669"/>
    <property type="project" value="InterPro"/>
</dbReference>
<dbReference type="FunFam" id="3.40.50.1820:FF:000003">
    <property type="entry name" value="Dipeptidyl peptidase 4"/>
    <property type="match status" value="1"/>
</dbReference>
<evidence type="ECO:0000256" key="2">
    <source>
        <dbReference type="ARBA" id="ARBA00023180"/>
    </source>
</evidence>
<keyword evidence="7" id="KW-1185">Reference proteome</keyword>
<evidence type="ECO:0000313" key="6">
    <source>
        <dbReference type="Ensembl" id="ENSATEP00000037467.1"/>
    </source>
</evidence>